<sequence length="304" mass="36168">MFYSLPTETTLDIFKFLNYQKLCSIKITNLYFRDFIHNFEGELAREAVIGISIDYFDKFKELPRKLIRTEAGDFDFAIFDEQSEEVNKQHNEKWDNRHRNPIPLYLFEKESNCKNIVICLFIGYIYKTSYIILELPTIISNRNHIKIVYYYLNRLFKCPPIDNVYFNQFIFNPELIQLLFVNAKIPKQLHAKKSWLTPSKACKSENFLKFILNNLISKYVEITFPSVNNIEEYFDILFKILMNGGEKFKEVNFRSRQMSQLLDLFINHTEMPKDCSKMVAKIQFNNLLTNPSFLLKLKGLEMNV</sequence>
<organism evidence="2 3">
    <name type="scientific">Meloidogyne enterolobii</name>
    <name type="common">Root-knot nematode worm</name>
    <name type="synonym">Meloidogyne mayaguensis</name>
    <dbReference type="NCBI Taxonomy" id="390850"/>
    <lineage>
        <taxon>Eukaryota</taxon>
        <taxon>Metazoa</taxon>
        <taxon>Ecdysozoa</taxon>
        <taxon>Nematoda</taxon>
        <taxon>Chromadorea</taxon>
        <taxon>Rhabditida</taxon>
        <taxon>Tylenchina</taxon>
        <taxon>Tylenchomorpha</taxon>
        <taxon>Tylenchoidea</taxon>
        <taxon>Meloidogynidae</taxon>
        <taxon>Meloidogyninae</taxon>
        <taxon>Meloidogyne</taxon>
    </lineage>
</organism>
<protein>
    <recommendedName>
        <fullName evidence="1">F-box domain-containing protein</fullName>
    </recommendedName>
</protein>
<comment type="caution">
    <text evidence="2">The sequence shown here is derived from an EMBL/GenBank/DDBJ whole genome shotgun (WGS) entry which is preliminary data.</text>
</comment>
<evidence type="ECO:0000313" key="2">
    <source>
        <dbReference type="EMBL" id="CAD2138483.1"/>
    </source>
</evidence>
<evidence type="ECO:0000313" key="3">
    <source>
        <dbReference type="Proteomes" id="UP000580250"/>
    </source>
</evidence>
<dbReference type="AlphaFoldDB" id="A0A6V7TXN1"/>
<accession>A0A6V7TXN1</accession>
<evidence type="ECO:0000259" key="1">
    <source>
        <dbReference type="PROSITE" id="PS50181"/>
    </source>
</evidence>
<gene>
    <name evidence="2" type="ORF">MENT_LOCUS5826</name>
</gene>
<name>A0A6V7TXN1_MELEN</name>
<dbReference type="PROSITE" id="PS50181">
    <property type="entry name" value="FBOX"/>
    <property type="match status" value="1"/>
</dbReference>
<proteinExistence type="predicted"/>
<dbReference type="EMBL" id="CAJEWN010000021">
    <property type="protein sequence ID" value="CAD2138483.1"/>
    <property type="molecule type" value="Genomic_DNA"/>
</dbReference>
<reference evidence="2 3" key="1">
    <citation type="submission" date="2020-08" db="EMBL/GenBank/DDBJ databases">
        <authorList>
            <person name="Koutsovoulos G."/>
            <person name="Danchin GJ E."/>
        </authorList>
    </citation>
    <scope>NUCLEOTIDE SEQUENCE [LARGE SCALE GENOMIC DNA]</scope>
</reference>
<feature type="domain" description="F-box" evidence="1">
    <location>
        <begin position="1"/>
        <end position="47"/>
    </location>
</feature>
<dbReference type="Proteomes" id="UP000580250">
    <property type="component" value="Unassembled WGS sequence"/>
</dbReference>
<dbReference type="InterPro" id="IPR001810">
    <property type="entry name" value="F-box_dom"/>
</dbReference>
<dbReference type="OrthoDB" id="5906864at2759"/>